<sequence>MSESYDYLFKFLVIGSAGTGKSCLLHQFIENKFKAESNHTIGVEFGSKVVNVGGRSVKLQIWDTAGQERFRSVTRSYYRGAAGALLVYDITSRETYNALTNWLTDARTLASPNIVILLVGNKKDLEDDREVTFLEASRFAQENELMFLETSALTGENVEEAFLKCAKTILAKIESVFVLGCLEKRWEGLSMSNATRAITQTRFGVVYMLVPGVLQFRGPLSNFLSQLKEDDVLEFGGEKKMLPWSLGAQHL</sequence>
<evidence type="ECO:0000313" key="2">
    <source>
        <dbReference type="Proteomes" id="UP000821865"/>
    </source>
</evidence>
<accession>A0ACB8CHB4</accession>
<gene>
    <name evidence="1" type="ORF">HPB49_020109</name>
</gene>
<protein>
    <submittedName>
        <fullName evidence="1">Uncharacterized protein</fullName>
    </submittedName>
</protein>
<name>A0ACB8CHB4_DERSI</name>
<keyword evidence="2" id="KW-1185">Reference proteome</keyword>
<reference evidence="1" key="1">
    <citation type="submission" date="2020-05" db="EMBL/GenBank/DDBJ databases">
        <title>Large-scale comparative analyses of tick genomes elucidate their genetic diversity and vector capacities.</title>
        <authorList>
            <person name="Jia N."/>
            <person name="Wang J."/>
            <person name="Shi W."/>
            <person name="Du L."/>
            <person name="Sun Y."/>
            <person name="Zhan W."/>
            <person name="Jiang J."/>
            <person name="Wang Q."/>
            <person name="Zhang B."/>
            <person name="Ji P."/>
            <person name="Sakyi L.B."/>
            <person name="Cui X."/>
            <person name="Yuan T."/>
            <person name="Jiang B."/>
            <person name="Yang W."/>
            <person name="Lam T.T.-Y."/>
            <person name="Chang Q."/>
            <person name="Ding S."/>
            <person name="Wang X."/>
            <person name="Zhu J."/>
            <person name="Ruan X."/>
            <person name="Zhao L."/>
            <person name="Wei J."/>
            <person name="Que T."/>
            <person name="Du C."/>
            <person name="Cheng J."/>
            <person name="Dai P."/>
            <person name="Han X."/>
            <person name="Huang E."/>
            <person name="Gao Y."/>
            <person name="Liu J."/>
            <person name="Shao H."/>
            <person name="Ye R."/>
            <person name="Li L."/>
            <person name="Wei W."/>
            <person name="Wang X."/>
            <person name="Wang C."/>
            <person name="Yang T."/>
            <person name="Huo Q."/>
            <person name="Li W."/>
            <person name="Guo W."/>
            <person name="Chen H."/>
            <person name="Zhou L."/>
            <person name="Ni X."/>
            <person name="Tian J."/>
            <person name="Zhou Y."/>
            <person name="Sheng Y."/>
            <person name="Liu T."/>
            <person name="Pan Y."/>
            <person name="Xia L."/>
            <person name="Li J."/>
            <person name="Zhao F."/>
            <person name="Cao W."/>
        </authorList>
    </citation>
    <scope>NUCLEOTIDE SEQUENCE</scope>
    <source>
        <strain evidence="1">Dsil-2018</strain>
    </source>
</reference>
<proteinExistence type="predicted"/>
<dbReference type="EMBL" id="CM023476">
    <property type="protein sequence ID" value="KAH7942057.1"/>
    <property type="molecule type" value="Genomic_DNA"/>
</dbReference>
<dbReference type="Proteomes" id="UP000821865">
    <property type="component" value="Chromosome 7"/>
</dbReference>
<comment type="caution">
    <text evidence="1">The sequence shown here is derived from an EMBL/GenBank/DDBJ whole genome shotgun (WGS) entry which is preliminary data.</text>
</comment>
<organism evidence="1 2">
    <name type="scientific">Dermacentor silvarum</name>
    <name type="common">Tick</name>
    <dbReference type="NCBI Taxonomy" id="543639"/>
    <lineage>
        <taxon>Eukaryota</taxon>
        <taxon>Metazoa</taxon>
        <taxon>Ecdysozoa</taxon>
        <taxon>Arthropoda</taxon>
        <taxon>Chelicerata</taxon>
        <taxon>Arachnida</taxon>
        <taxon>Acari</taxon>
        <taxon>Parasitiformes</taxon>
        <taxon>Ixodida</taxon>
        <taxon>Ixodoidea</taxon>
        <taxon>Ixodidae</taxon>
        <taxon>Rhipicephalinae</taxon>
        <taxon>Dermacentor</taxon>
    </lineage>
</organism>
<evidence type="ECO:0000313" key="1">
    <source>
        <dbReference type="EMBL" id="KAH7942057.1"/>
    </source>
</evidence>